<dbReference type="SUPFAM" id="SSF52402">
    <property type="entry name" value="Adenine nucleotide alpha hydrolases-like"/>
    <property type="match status" value="1"/>
</dbReference>
<dbReference type="Proteomes" id="UP000471521">
    <property type="component" value="Unassembled WGS sequence"/>
</dbReference>
<gene>
    <name evidence="3" type="ORF">GRX66_18590</name>
</gene>
<dbReference type="Gene3D" id="3.40.50.12370">
    <property type="match status" value="1"/>
</dbReference>
<evidence type="ECO:0000259" key="2">
    <source>
        <dbReference type="Pfam" id="PF00582"/>
    </source>
</evidence>
<protein>
    <submittedName>
        <fullName evidence="3">Universal stress protein</fullName>
    </submittedName>
</protein>
<accession>A0A6B0SUL5</accession>
<feature type="compositionally biased region" description="Acidic residues" evidence="1">
    <location>
        <begin position="260"/>
        <end position="269"/>
    </location>
</feature>
<evidence type="ECO:0000256" key="1">
    <source>
        <dbReference type="SAM" id="MobiDB-lite"/>
    </source>
</evidence>
<name>A0A6B0SUL5_9EURY</name>
<keyword evidence="4" id="KW-1185">Reference proteome</keyword>
<dbReference type="OrthoDB" id="157328at2157"/>
<dbReference type="RefSeq" id="WP_159527804.1">
    <property type="nucleotide sequence ID" value="NZ_WUUU01000300.1"/>
</dbReference>
<dbReference type="Pfam" id="PF00582">
    <property type="entry name" value="Usp"/>
    <property type="match status" value="1"/>
</dbReference>
<evidence type="ECO:0000313" key="4">
    <source>
        <dbReference type="Proteomes" id="UP000471521"/>
    </source>
</evidence>
<dbReference type="AlphaFoldDB" id="A0A6B0SUL5"/>
<sequence>MQDRPTVLVPIRVLEGESIPEGVPELLANAHVVLLGYHVVPDQTATDQASTQFGDQATGRLDDYAEMLEDAGATVDAQVVFTHDGDQTINRTSDEHDCLAVLIPNATQPIENVLVAVRGIVGIDRFVRLISGLFAPGDGQGISARVRSALSSKQVRSPEVNITLYHVADEDETDEDVETLLDAVATRLAEEGVSEDAIDTQITRGGSPQEEIVETADDYDTVIMGESDPSVKTFLFGMRADQVAKQFLGPVIVIQHGEPVGDEDDQQDANEDRQSEADEETDTE</sequence>
<reference evidence="3 4" key="1">
    <citation type="submission" date="2019-12" db="EMBL/GenBank/DDBJ databases">
        <title>Isolation and characterization of three novel carbon monoxide-oxidizing members of Halobacteria from salione crusts and soils.</title>
        <authorList>
            <person name="Myers M.R."/>
            <person name="King G.M."/>
        </authorList>
    </citation>
    <scope>NUCLEOTIDE SEQUENCE [LARGE SCALE GENOMIC DNA]</scope>
    <source>
        <strain evidence="3 4">PCN9</strain>
    </source>
</reference>
<dbReference type="InterPro" id="IPR006016">
    <property type="entry name" value="UspA"/>
</dbReference>
<dbReference type="EMBL" id="WUUU01000300">
    <property type="protein sequence ID" value="MXR22490.1"/>
    <property type="molecule type" value="Genomic_DNA"/>
</dbReference>
<organism evidence="3 4">
    <name type="scientific">Halobacterium bonnevillei</name>
    <dbReference type="NCBI Taxonomy" id="2692200"/>
    <lineage>
        <taxon>Archaea</taxon>
        <taxon>Methanobacteriati</taxon>
        <taxon>Methanobacteriota</taxon>
        <taxon>Stenosarchaea group</taxon>
        <taxon>Halobacteria</taxon>
        <taxon>Halobacteriales</taxon>
        <taxon>Halobacteriaceae</taxon>
        <taxon>Halobacterium</taxon>
    </lineage>
</organism>
<feature type="domain" description="UspA" evidence="2">
    <location>
        <begin position="163"/>
        <end position="254"/>
    </location>
</feature>
<comment type="caution">
    <text evidence="3">The sequence shown here is derived from an EMBL/GenBank/DDBJ whole genome shotgun (WGS) entry which is preliminary data.</text>
</comment>
<evidence type="ECO:0000313" key="3">
    <source>
        <dbReference type="EMBL" id="MXR22490.1"/>
    </source>
</evidence>
<proteinExistence type="predicted"/>
<feature type="region of interest" description="Disordered" evidence="1">
    <location>
        <begin position="255"/>
        <end position="284"/>
    </location>
</feature>